<sequence>MYHTYYKKNEIYKIFKGKLKLESNKVSLANVINHDNFLYENLKNKNVDNYTKEQIEYIFIDSNKNKKNLIDSLKNFNTEDYELNLEFISKYNEFKSEKELLFYKNSFSKLEIKKNGNSLLYIQDNISKERIKSFFEFYREISNLPNEKSEKYLKKFPILFSNQSASIISHECFGHIFEIDNFIFRRYDVYLTEICKLPISISDNPLIKNCVGSYIVDDAGFSAKKIIILKDGVFTGKLIGGDLNNNGVNRSLRREFHYEKLIPRMSNLIITTTSYNKNISGFYIEISKLDKCYLNHTKKQLLINTTSAYLKKDKDYICNLSPIKLEINLDKFYKNISPNFNNNEIYPIVCQKNRQLIDVGASSCSWIYNN</sequence>
<comment type="caution">
    <text evidence="3">The sequence shown here is derived from an EMBL/GenBank/DDBJ whole genome shotgun (WGS) entry which is preliminary data.</text>
</comment>
<dbReference type="Proteomes" id="UP000003162">
    <property type="component" value="Unassembled WGS sequence"/>
</dbReference>
<dbReference type="GO" id="GO:0008237">
    <property type="term" value="F:metallopeptidase activity"/>
    <property type="evidence" value="ECO:0007669"/>
    <property type="project" value="InterPro"/>
</dbReference>
<dbReference type="HOGENOM" id="CLU_747725_0_0_9"/>
<dbReference type="InterPro" id="IPR045569">
    <property type="entry name" value="Metalloprtase-TldD/E_C"/>
</dbReference>
<evidence type="ECO:0000313" key="4">
    <source>
        <dbReference type="Proteomes" id="UP000003162"/>
    </source>
</evidence>
<dbReference type="InterPro" id="IPR051463">
    <property type="entry name" value="Peptidase_U62_metallo"/>
</dbReference>
<gene>
    <name evidence="3" type="ORF">PEPMIC_00365</name>
</gene>
<proteinExistence type="inferred from homology"/>
<evidence type="ECO:0000259" key="2">
    <source>
        <dbReference type="Pfam" id="PF19289"/>
    </source>
</evidence>
<dbReference type="AlphaFoldDB" id="A8SJP4"/>
<accession>A8SJP4</accession>
<dbReference type="eggNOG" id="COG0312">
    <property type="taxonomic scope" value="Bacteria"/>
</dbReference>
<feature type="domain" description="Metalloprotease TldD/E C-terminal" evidence="2">
    <location>
        <begin position="154"/>
        <end position="338"/>
    </location>
</feature>
<dbReference type="RefSeq" id="WP_004832248.1">
    <property type="nucleotide sequence ID" value="NZ_DS483516.1"/>
</dbReference>
<organism evidence="3 4">
    <name type="scientific">Parvimonas micra ATCC 33270</name>
    <dbReference type="NCBI Taxonomy" id="411465"/>
    <lineage>
        <taxon>Bacteria</taxon>
        <taxon>Bacillati</taxon>
        <taxon>Bacillota</taxon>
        <taxon>Tissierellia</taxon>
        <taxon>Tissierellales</taxon>
        <taxon>Peptoniphilaceae</taxon>
        <taxon>Parvimonas</taxon>
    </lineage>
</organism>
<comment type="similarity">
    <text evidence="1">Belongs to the peptidase U62 family.</text>
</comment>
<dbReference type="SUPFAM" id="SSF111283">
    <property type="entry name" value="Putative modulator of DNA gyrase, PmbA/TldD"/>
    <property type="match status" value="1"/>
</dbReference>
<dbReference type="EMBL" id="ABEE02000015">
    <property type="protein sequence ID" value="EDP24516.1"/>
    <property type="molecule type" value="Genomic_DNA"/>
</dbReference>
<reference evidence="3 4" key="1">
    <citation type="submission" date="2007-09" db="EMBL/GenBank/DDBJ databases">
        <title>Draft genome sequence of Peptostreptococcus micros (ATCC 33270).</title>
        <authorList>
            <person name="Sudarsanam P."/>
            <person name="Ley R."/>
            <person name="Guruge J."/>
            <person name="Turnbaugh P.J."/>
            <person name="Mahowald M."/>
            <person name="Liep D."/>
            <person name="Gordon J."/>
        </authorList>
    </citation>
    <scope>NUCLEOTIDE SEQUENCE [LARGE SCALE GENOMIC DNA]</scope>
    <source>
        <strain evidence="3 4">ATCC 33270</strain>
    </source>
</reference>
<evidence type="ECO:0000256" key="1">
    <source>
        <dbReference type="ARBA" id="ARBA00005836"/>
    </source>
</evidence>
<dbReference type="GO" id="GO:0006508">
    <property type="term" value="P:proteolysis"/>
    <property type="evidence" value="ECO:0007669"/>
    <property type="project" value="InterPro"/>
</dbReference>
<evidence type="ECO:0000313" key="3">
    <source>
        <dbReference type="EMBL" id="EDP24516.1"/>
    </source>
</evidence>
<dbReference type="GO" id="GO:0005829">
    <property type="term" value="C:cytosol"/>
    <property type="evidence" value="ECO:0007669"/>
    <property type="project" value="TreeGrafter"/>
</dbReference>
<dbReference type="PANTHER" id="PTHR30624:SF0">
    <property type="entry name" value="METALLOPROTEASE SLR0863"/>
    <property type="match status" value="1"/>
</dbReference>
<dbReference type="PANTHER" id="PTHR30624">
    <property type="entry name" value="UNCHARACTERIZED PROTEIN TLDD AND PMBA"/>
    <property type="match status" value="1"/>
</dbReference>
<dbReference type="GeneID" id="93384474"/>
<reference evidence="3 4" key="2">
    <citation type="submission" date="2007-09" db="EMBL/GenBank/DDBJ databases">
        <authorList>
            <person name="Fulton L."/>
            <person name="Clifton S."/>
            <person name="Fulton B."/>
            <person name="Xu J."/>
            <person name="Minx P."/>
            <person name="Pepin K.H."/>
            <person name="Johnson M."/>
            <person name="Thiruvilangam P."/>
            <person name="Bhonagiri V."/>
            <person name="Nash W.E."/>
            <person name="Mardis E.R."/>
            <person name="Wilson R.K."/>
        </authorList>
    </citation>
    <scope>NUCLEOTIDE SEQUENCE [LARGE SCALE GENOMIC DNA]</scope>
    <source>
        <strain evidence="3 4">ATCC 33270</strain>
    </source>
</reference>
<protein>
    <recommendedName>
        <fullName evidence="2">Metalloprotease TldD/E C-terminal domain-containing protein</fullName>
    </recommendedName>
</protein>
<dbReference type="InterPro" id="IPR036059">
    <property type="entry name" value="TldD/PmbA_sf"/>
</dbReference>
<dbReference type="Pfam" id="PF19289">
    <property type="entry name" value="PmbA_TldD_3rd"/>
    <property type="match status" value="1"/>
</dbReference>
<name>A8SJP4_9FIRM</name>